<feature type="region of interest" description="Disordered" evidence="1">
    <location>
        <begin position="121"/>
        <end position="155"/>
    </location>
</feature>
<dbReference type="EMBL" id="JAWJWF010000045">
    <property type="protein sequence ID" value="KAK6627103.1"/>
    <property type="molecule type" value="Genomic_DNA"/>
</dbReference>
<dbReference type="Proteomes" id="UP001359485">
    <property type="component" value="Unassembled WGS sequence"/>
</dbReference>
<gene>
    <name evidence="2" type="ORF">RUM44_009580</name>
</gene>
<evidence type="ECO:0000256" key="1">
    <source>
        <dbReference type="SAM" id="MobiDB-lite"/>
    </source>
</evidence>
<proteinExistence type="predicted"/>
<protein>
    <submittedName>
        <fullName evidence="2">Uncharacterized protein</fullName>
    </submittedName>
</protein>
<evidence type="ECO:0000313" key="2">
    <source>
        <dbReference type="EMBL" id="KAK6627103.1"/>
    </source>
</evidence>
<accession>A0ABR1AT35</accession>
<keyword evidence="3" id="KW-1185">Reference proteome</keyword>
<sequence length="204" mass="22530">MKDTMKDFGKMIQDQKPSGNDVKCAEIKTLSTATHGLGKDKQLGFKVGEYNRATATFEMNSVEDSKRIPETKPKFDFSSETGPCHYFKSLFARSMVVNNNSSDKCKSMDYAVMSRNSRRICKGGSPGPVSNLNGDGKDGGDNSRSNSRSKLWMMPGKDNWDLRRANLAEVGDDDFSCGTLIGDQPPSSKKYNCEADLFMSLSTE</sequence>
<reference evidence="2 3" key="1">
    <citation type="submission" date="2023-09" db="EMBL/GenBank/DDBJ databases">
        <title>Genomes of two closely related lineages of the louse Polyplax serrata with different host specificities.</title>
        <authorList>
            <person name="Martinu J."/>
            <person name="Tarabai H."/>
            <person name="Stefka J."/>
            <person name="Hypsa V."/>
        </authorList>
    </citation>
    <scope>NUCLEOTIDE SEQUENCE [LARGE SCALE GENOMIC DNA]</scope>
    <source>
        <strain evidence="2">98ZLc_SE</strain>
    </source>
</reference>
<name>A0ABR1AT35_POLSC</name>
<organism evidence="2 3">
    <name type="scientific">Polyplax serrata</name>
    <name type="common">Common mouse louse</name>
    <dbReference type="NCBI Taxonomy" id="468196"/>
    <lineage>
        <taxon>Eukaryota</taxon>
        <taxon>Metazoa</taxon>
        <taxon>Ecdysozoa</taxon>
        <taxon>Arthropoda</taxon>
        <taxon>Hexapoda</taxon>
        <taxon>Insecta</taxon>
        <taxon>Pterygota</taxon>
        <taxon>Neoptera</taxon>
        <taxon>Paraneoptera</taxon>
        <taxon>Psocodea</taxon>
        <taxon>Troctomorpha</taxon>
        <taxon>Phthiraptera</taxon>
        <taxon>Anoplura</taxon>
        <taxon>Polyplacidae</taxon>
        <taxon>Polyplax</taxon>
    </lineage>
</organism>
<comment type="caution">
    <text evidence="2">The sequence shown here is derived from an EMBL/GenBank/DDBJ whole genome shotgun (WGS) entry which is preliminary data.</text>
</comment>
<evidence type="ECO:0000313" key="3">
    <source>
        <dbReference type="Proteomes" id="UP001359485"/>
    </source>
</evidence>